<protein>
    <recommendedName>
        <fullName evidence="4">Agmatine coumaroyltransferase-2-like</fullName>
    </recommendedName>
</protein>
<dbReference type="AlphaFoldDB" id="A0ABC8SMH3"/>
<sequence>MNVRVESSRIIKPSYQGFPPPTTIHIPLSVFDKVTFVTHVALIYAYRSPNPPNITLELGLQKALSVYREWAGRFGEDNNGGPVILLNDEGMRFVETSVDSTLDQAMPLKPSESLLSLLPSLKGVVELVQVQFTRFTCGSLVLGFTTHHRVADGHFISNFLFLAKLKARTYLMNGANKPYNTFESHVAHLWRAITKARALSGFETTHIRIAVNGCTRLNPRVLDEYFGNLVLWIFPCAKVMNLLGEPLPYATKLIHDAVAKVNNNYFKSFIDFASYKVEEEDLITTTDADAPVLCPNLEVNCLIRLPFYDLDFGEGRPYISMPSYTPIEGFLFLQQIWDNLITLEQICYSIELFGPKI</sequence>
<accession>A0ABC8SMH3</accession>
<dbReference type="PANTHER" id="PTHR31642:SF13">
    <property type="entry name" value="AGMATINE HYDROXYCINNAMOYLTRANSFERASE 1"/>
    <property type="match status" value="1"/>
</dbReference>
<dbReference type="Gene3D" id="3.30.559.10">
    <property type="entry name" value="Chloramphenicol acetyltransferase-like domain"/>
    <property type="match status" value="2"/>
</dbReference>
<proteinExistence type="inferred from homology"/>
<gene>
    <name evidence="2" type="ORF">ILEXP_LOCUS25596</name>
</gene>
<comment type="caution">
    <text evidence="2">The sequence shown here is derived from an EMBL/GenBank/DDBJ whole genome shotgun (WGS) entry which is preliminary data.</text>
</comment>
<dbReference type="InterPro" id="IPR023213">
    <property type="entry name" value="CAT-like_dom_sf"/>
</dbReference>
<comment type="similarity">
    <text evidence="1">Belongs to the plant acyltransferase family.</text>
</comment>
<name>A0ABC8SMH3_9AQUA</name>
<reference evidence="2 3" key="1">
    <citation type="submission" date="2024-02" db="EMBL/GenBank/DDBJ databases">
        <authorList>
            <person name="Vignale AGUSTIN F."/>
            <person name="Sosa J E."/>
            <person name="Modenutti C."/>
        </authorList>
    </citation>
    <scope>NUCLEOTIDE SEQUENCE [LARGE SCALE GENOMIC DNA]</scope>
</reference>
<evidence type="ECO:0008006" key="4">
    <source>
        <dbReference type="Google" id="ProtNLM"/>
    </source>
</evidence>
<dbReference type="InterPro" id="IPR050317">
    <property type="entry name" value="Plant_Fungal_Acyltransferase"/>
</dbReference>
<evidence type="ECO:0000313" key="2">
    <source>
        <dbReference type="EMBL" id="CAK9157035.1"/>
    </source>
</evidence>
<dbReference type="PANTHER" id="PTHR31642">
    <property type="entry name" value="TRICHOTHECENE 3-O-ACETYLTRANSFERASE"/>
    <property type="match status" value="1"/>
</dbReference>
<keyword evidence="3" id="KW-1185">Reference proteome</keyword>
<organism evidence="2 3">
    <name type="scientific">Ilex paraguariensis</name>
    <name type="common">yerba mate</name>
    <dbReference type="NCBI Taxonomy" id="185542"/>
    <lineage>
        <taxon>Eukaryota</taxon>
        <taxon>Viridiplantae</taxon>
        <taxon>Streptophyta</taxon>
        <taxon>Embryophyta</taxon>
        <taxon>Tracheophyta</taxon>
        <taxon>Spermatophyta</taxon>
        <taxon>Magnoliopsida</taxon>
        <taxon>eudicotyledons</taxon>
        <taxon>Gunneridae</taxon>
        <taxon>Pentapetalae</taxon>
        <taxon>asterids</taxon>
        <taxon>campanulids</taxon>
        <taxon>Aquifoliales</taxon>
        <taxon>Aquifoliaceae</taxon>
        <taxon>Ilex</taxon>
    </lineage>
</organism>
<dbReference type="Pfam" id="PF02458">
    <property type="entry name" value="Transferase"/>
    <property type="match status" value="2"/>
</dbReference>
<evidence type="ECO:0000313" key="3">
    <source>
        <dbReference type="Proteomes" id="UP001642360"/>
    </source>
</evidence>
<dbReference type="Proteomes" id="UP001642360">
    <property type="component" value="Unassembled WGS sequence"/>
</dbReference>
<evidence type="ECO:0000256" key="1">
    <source>
        <dbReference type="ARBA" id="ARBA00009861"/>
    </source>
</evidence>
<dbReference type="EMBL" id="CAUOFW020002947">
    <property type="protein sequence ID" value="CAK9157035.1"/>
    <property type="molecule type" value="Genomic_DNA"/>
</dbReference>